<feature type="region of interest" description="Disordered" evidence="1">
    <location>
        <begin position="1"/>
        <end position="55"/>
    </location>
</feature>
<accession>A0A9N7MMS2</accession>
<name>A0A9N7MMS2_STRHE</name>
<dbReference type="AlphaFoldDB" id="A0A9N7MMS2"/>
<gene>
    <name evidence="2" type="ORF">SHERM_10539</name>
</gene>
<protein>
    <submittedName>
        <fullName evidence="2">Uncharacterized protein</fullName>
    </submittedName>
</protein>
<feature type="non-terminal residue" evidence="2">
    <location>
        <position position="153"/>
    </location>
</feature>
<dbReference type="EMBL" id="CACSLK010002554">
    <property type="protein sequence ID" value="CAA0808177.1"/>
    <property type="molecule type" value="Genomic_DNA"/>
</dbReference>
<dbReference type="Proteomes" id="UP001153555">
    <property type="component" value="Unassembled WGS sequence"/>
</dbReference>
<evidence type="ECO:0000313" key="2">
    <source>
        <dbReference type="EMBL" id="CAA0808177.1"/>
    </source>
</evidence>
<feature type="compositionally biased region" description="Low complexity" evidence="1">
    <location>
        <begin position="41"/>
        <end position="55"/>
    </location>
</feature>
<feature type="region of interest" description="Disordered" evidence="1">
    <location>
        <begin position="71"/>
        <end position="119"/>
    </location>
</feature>
<comment type="caution">
    <text evidence="2">The sequence shown here is derived from an EMBL/GenBank/DDBJ whole genome shotgun (WGS) entry which is preliminary data.</text>
</comment>
<organism evidence="2 3">
    <name type="scientific">Striga hermonthica</name>
    <name type="common">Purple witchweed</name>
    <name type="synonym">Buchnera hermonthica</name>
    <dbReference type="NCBI Taxonomy" id="68872"/>
    <lineage>
        <taxon>Eukaryota</taxon>
        <taxon>Viridiplantae</taxon>
        <taxon>Streptophyta</taxon>
        <taxon>Embryophyta</taxon>
        <taxon>Tracheophyta</taxon>
        <taxon>Spermatophyta</taxon>
        <taxon>Magnoliopsida</taxon>
        <taxon>eudicotyledons</taxon>
        <taxon>Gunneridae</taxon>
        <taxon>Pentapetalae</taxon>
        <taxon>asterids</taxon>
        <taxon>lamiids</taxon>
        <taxon>Lamiales</taxon>
        <taxon>Orobanchaceae</taxon>
        <taxon>Buchnereae</taxon>
        <taxon>Striga</taxon>
    </lineage>
</organism>
<keyword evidence="3" id="KW-1185">Reference proteome</keyword>
<sequence>RAVTRALTPHAASFARATHPPTPPCACAPSALASPNPPMSRAPSASSHSRASAHASHLPIFPRALCRTPAPPHARPWRPILSPHEPRTSPVPSQPRPPSAFPRTPAHPSILRSRSPRQTRVRGLFAHSCATSADAHLLPFRSLLDLPDSKATS</sequence>
<feature type="non-terminal residue" evidence="2">
    <location>
        <position position="1"/>
    </location>
</feature>
<reference evidence="2" key="1">
    <citation type="submission" date="2019-12" db="EMBL/GenBank/DDBJ databases">
        <authorList>
            <person name="Scholes J."/>
        </authorList>
    </citation>
    <scope>NUCLEOTIDE SEQUENCE</scope>
</reference>
<evidence type="ECO:0000313" key="3">
    <source>
        <dbReference type="Proteomes" id="UP001153555"/>
    </source>
</evidence>
<evidence type="ECO:0000256" key="1">
    <source>
        <dbReference type="SAM" id="MobiDB-lite"/>
    </source>
</evidence>
<proteinExistence type="predicted"/>